<dbReference type="GO" id="GO:0004601">
    <property type="term" value="F:peroxidase activity"/>
    <property type="evidence" value="ECO:0007669"/>
    <property type="project" value="UniProtKB-KW"/>
</dbReference>
<feature type="chain" id="PRO_5008264106" evidence="3">
    <location>
        <begin position="20"/>
        <end position="648"/>
    </location>
</feature>
<dbReference type="PANTHER" id="PTHR11475:SF86">
    <property type="entry name" value="PEROXIDASE"/>
    <property type="match status" value="1"/>
</dbReference>
<dbReference type="GO" id="GO:0020037">
    <property type="term" value="F:heme binding"/>
    <property type="evidence" value="ECO:0007669"/>
    <property type="project" value="InterPro"/>
</dbReference>
<name>A0A194Q7Y0_PAPXU</name>
<dbReference type="STRING" id="66420.A0A194Q7Y0"/>
<dbReference type="InterPro" id="IPR019791">
    <property type="entry name" value="Haem_peroxidase_animal"/>
</dbReference>
<keyword evidence="1 4" id="KW-0575">Peroxidase</keyword>
<feature type="signal peptide" evidence="3">
    <location>
        <begin position="1"/>
        <end position="19"/>
    </location>
</feature>
<keyword evidence="1 4" id="KW-0560">Oxidoreductase</keyword>
<organism evidence="4 5">
    <name type="scientific">Papilio xuthus</name>
    <name type="common">Asian swallowtail butterfly</name>
    <dbReference type="NCBI Taxonomy" id="66420"/>
    <lineage>
        <taxon>Eukaryota</taxon>
        <taxon>Metazoa</taxon>
        <taxon>Ecdysozoa</taxon>
        <taxon>Arthropoda</taxon>
        <taxon>Hexapoda</taxon>
        <taxon>Insecta</taxon>
        <taxon>Pterygota</taxon>
        <taxon>Neoptera</taxon>
        <taxon>Endopterygota</taxon>
        <taxon>Lepidoptera</taxon>
        <taxon>Glossata</taxon>
        <taxon>Ditrysia</taxon>
        <taxon>Papilionoidea</taxon>
        <taxon>Papilionidae</taxon>
        <taxon>Papilioninae</taxon>
        <taxon>Papilio</taxon>
    </lineage>
</organism>
<reference evidence="4 5" key="1">
    <citation type="journal article" date="2015" name="Nat. Commun.">
        <title>Outbred genome sequencing and CRISPR/Cas9 gene editing in butterflies.</title>
        <authorList>
            <person name="Li X."/>
            <person name="Fan D."/>
            <person name="Zhang W."/>
            <person name="Liu G."/>
            <person name="Zhang L."/>
            <person name="Zhao L."/>
            <person name="Fang X."/>
            <person name="Chen L."/>
            <person name="Dong Y."/>
            <person name="Chen Y."/>
            <person name="Ding Y."/>
            <person name="Zhao R."/>
            <person name="Feng M."/>
            <person name="Zhu Y."/>
            <person name="Feng Y."/>
            <person name="Jiang X."/>
            <person name="Zhu D."/>
            <person name="Xiang H."/>
            <person name="Feng X."/>
            <person name="Li S."/>
            <person name="Wang J."/>
            <person name="Zhang G."/>
            <person name="Kronforst M.R."/>
            <person name="Wang W."/>
        </authorList>
    </citation>
    <scope>NUCLEOTIDE SEQUENCE [LARGE SCALE GENOMIC DNA]</scope>
    <source>
        <strain evidence="4">Ya'a_city_454_Px</strain>
        <tissue evidence="4">Whole body</tissue>
    </source>
</reference>
<feature type="binding site" description="axial binding residue" evidence="2">
    <location>
        <position position="384"/>
    </location>
    <ligand>
        <name>heme b</name>
        <dbReference type="ChEBI" id="CHEBI:60344"/>
    </ligand>
    <ligandPart>
        <name>Fe</name>
        <dbReference type="ChEBI" id="CHEBI:18248"/>
    </ligandPart>
</feature>
<evidence type="ECO:0000256" key="1">
    <source>
        <dbReference type="ARBA" id="ARBA00022559"/>
    </source>
</evidence>
<dbReference type="AlphaFoldDB" id="A0A194Q7Y0"/>
<dbReference type="Gene3D" id="1.10.640.10">
    <property type="entry name" value="Haem peroxidase domain superfamily, animal type"/>
    <property type="match status" value="1"/>
</dbReference>
<evidence type="ECO:0000313" key="4">
    <source>
        <dbReference type="EMBL" id="KPJ01647.1"/>
    </source>
</evidence>
<dbReference type="SUPFAM" id="SSF48113">
    <property type="entry name" value="Heme-dependent peroxidases"/>
    <property type="match status" value="1"/>
</dbReference>
<dbReference type="PANTHER" id="PTHR11475">
    <property type="entry name" value="OXIDASE/PEROXIDASE"/>
    <property type="match status" value="1"/>
</dbReference>
<evidence type="ECO:0000313" key="5">
    <source>
        <dbReference type="Proteomes" id="UP000053268"/>
    </source>
</evidence>
<keyword evidence="5" id="KW-1185">Reference proteome</keyword>
<dbReference type="InterPro" id="IPR010255">
    <property type="entry name" value="Haem_peroxidase_sf"/>
</dbReference>
<dbReference type="PROSITE" id="PS50292">
    <property type="entry name" value="PEROXIDASE_3"/>
    <property type="match status" value="1"/>
</dbReference>
<dbReference type="GO" id="GO:0006979">
    <property type="term" value="P:response to oxidative stress"/>
    <property type="evidence" value="ECO:0007669"/>
    <property type="project" value="InterPro"/>
</dbReference>
<proteinExistence type="predicted"/>
<protein>
    <submittedName>
        <fullName evidence="4">Peroxidase</fullName>
    </submittedName>
</protein>
<keyword evidence="2" id="KW-0479">Metal-binding</keyword>
<dbReference type="PRINTS" id="PR00457">
    <property type="entry name" value="ANPEROXIDASE"/>
</dbReference>
<evidence type="ECO:0000256" key="3">
    <source>
        <dbReference type="SAM" id="SignalP"/>
    </source>
</evidence>
<gene>
    <name evidence="4" type="ORF">RR46_08684</name>
</gene>
<dbReference type="InterPro" id="IPR037120">
    <property type="entry name" value="Haem_peroxidase_sf_animal"/>
</dbReference>
<dbReference type="Proteomes" id="UP000053268">
    <property type="component" value="Unassembled WGS sequence"/>
</dbReference>
<sequence length="648" mass="74806">MFYYISLLIISGHVNYVLSEYYDSYSGTPVTVNEVRKHDKKNTTFWCINQIEPCVADEWRRVDGSCNNLHQPTRGASHTPTYRLLPPVYTKNFDKRESKSGRSLPLERFLRTTLVPMGKLSDPTFTTLSTNFLVFMTSDVLSIHDTINYIAWKPYCCLPKGRTDRTCVPNMIPDDDPVHRFSDIRCLNMTRPESFQSIGCIKNYTAPERIITGTPSFDLSTVYGSSLKPLLEKGRLFQSGLLKYEVDNGRVWPPSIKTGLDVCLANQRPQEKRCHAIPEKGGNSLAGINLMTVWLWRQHNLIAKALSKINPCWDDEKLFYTARDINIAIVMQIFYYELLPALFGRENLLKDGVISSTPGFRDFYNNELFPQISLEFPFVLRWFHTTQEGDMKLFDTEGHYLRKLPIVNFTIRTGFFGVEDNMDYVTQGNFRQGSAKFDYIVDPDIVNIGLGQFQRAADLLTNDLAKNRLFGFQPYVKYRELCFKQSFKTFDDLKQAIDPERVEMLRDVYEDVEDVDLLAGIWLEKAITGGHVPPTLSCIVVEQLLRVIRSDRHWYERPNRPNAFTYEQLLEIRKATVARLLCDVGDKVTQIQRHAFYRISNNNPMCSCKDIEFVNLWAWKDETCGTATKLSLDPLYDPASLFQTEFLK</sequence>
<dbReference type="GO" id="GO:0046872">
    <property type="term" value="F:metal ion binding"/>
    <property type="evidence" value="ECO:0007669"/>
    <property type="project" value="UniProtKB-KW"/>
</dbReference>
<keyword evidence="2" id="KW-0349">Heme</keyword>
<dbReference type="Pfam" id="PF03098">
    <property type="entry name" value="An_peroxidase"/>
    <property type="match status" value="1"/>
</dbReference>
<keyword evidence="2" id="KW-0408">Iron</keyword>
<keyword evidence="3" id="KW-0732">Signal</keyword>
<dbReference type="EMBL" id="KQ459324">
    <property type="protein sequence ID" value="KPJ01647.1"/>
    <property type="molecule type" value="Genomic_DNA"/>
</dbReference>
<accession>A0A194Q7Y0</accession>
<evidence type="ECO:0000256" key="2">
    <source>
        <dbReference type="PIRSR" id="PIRSR619791-2"/>
    </source>
</evidence>